<protein>
    <recommendedName>
        <fullName evidence="4">Lipoprotein</fullName>
    </recommendedName>
</protein>
<proteinExistence type="predicted"/>
<dbReference type="Proteomes" id="UP001226762">
    <property type="component" value="Unassembled WGS sequence"/>
</dbReference>
<dbReference type="AlphaFoldDB" id="A0AAE3WFT0"/>
<reference evidence="2" key="1">
    <citation type="submission" date="2022-07" db="EMBL/GenBank/DDBJ databases">
        <authorList>
            <person name="Otstavnykh N."/>
            <person name="Isaeva M."/>
            <person name="Bystritskaya E."/>
        </authorList>
    </citation>
    <scope>NUCLEOTIDE SEQUENCE</scope>
    <source>
        <strain evidence="2">KCTC 52189</strain>
    </source>
</reference>
<keyword evidence="1" id="KW-0732">Signal</keyword>
<evidence type="ECO:0000313" key="2">
    <source>
        <dbReference type="EMBL" id="MDQ2092371.1"/>
    </source>
</evidence>
<sequence>MRKAVFALVALFAMAGCGAEPVWAPQSDIEQVQYRDPTPSRLTLFTMISNETGAGGHTSLMVNASQRVIFDPSGSFVHPLVPERNDVLYGITPKIADVYTRYHARKTWHVIVQELDVSPEVAETALKLIEENGAVPNAYCASATSGILRRLPGLANIRQGMYPVKLAEQFRRVPGVREATLHEYDDDDNTKLLEQWDPERFATTKAGAKTTPRKTP</sequence>
<reference evidence="2" key="2">
    <citation type="submission" date="2023-02" db="EMBL/GenBank/DDBJ databases">
        <title>'Rhodoalgimonas zhirmunskyi' gen. nov., isolated from a red alga.</title>
        <authorList>
            <person name="Nedashkovskaya O.I."/>
            <person name="Otstavnykh N.Y."/>
            <person name="Bystritskaya E.P."/>
            <person name="Balabanova L.A."/>
            <person name="Isaeva M.P."/>
        </authorList>
    </citation>
    <scope>NUCLEOTIDE SEQUENCE</scope>
    <source>
        <strain evidence="2">KCTC 52189</strain>
    </source>
</reference>
<dbReference type="PROSITE" id="PS51257">
    <property type="entry name" value="PROKAR_LIPOPROTEIN"/>
    <property type="match status" value="1"/>
</dbReference>
<dbReference type="EMBL" id="JANHAX010000009">
    <property type="protein sequence ID" value="MDQ2092371.1"/>
    <property type="molecule type" value="Genomic_DNA"/>
</dbReference>
<evidence type="ECO:0000256" key="1">
    <source>
        <dbReference type="SAM" id="SignalP"/>
    </source>
</evidence>
<feature type="chain" id="PRO_5042022849" description="Lipoprotein" evidence="1">
    <location>
        <begin position="20"/>
        <end position="216"/>
    </location>
</feature>
<name>A0AAE3WFT0_9RHOB</name>
<evidence type="ECO:0008006" key="4">
    <source>
        <dbReference type="Google" id="ProtNLM"/>
    </source>
</evidence>
<keyword evidence="3" id="KW-1185">Reference proteome</keyword>
<dbReference type="RefSeq" id="WP_306737678.1">
    <property type="nucleotide sequence ID" value="NZ_JANHAX010000009.1"/>
</dbReference>
<gene>
    <name evidence="2" type="ORF">NO357_20900</name>
</gene>
<evidence type="ECO:0000313" key="3">
    <source>
        <dbReference type="Proteomes" id="UP001226762"/>
    </source>
</evidence>
<accession>A0AAE3WFT0</accession>
<organism evidence="2 3">
    <name type="scientific">Marimonas arenosa</name>
    <dbReference type="NCBI Taxonomy" id="1795305"/>
    <lineage>
        <taxon>Bacteria</taxon>
        <taxon>Pseudomonadati</taxon>
        <taxon>Pseudomonadota</taxon>
        <taxon>Alphaproteobacteria</taxon>
        <taxon>Rhodobacterales</taxon>
        <taxon>Paracoccaceae</taxon>
        <taxon>Marimonas</taxon>
    </lineage>
</organism>
<feature type="signal peptide" evidence="1">
    <location>
        <begin position="1"/>
        <end position="19"/>
    </location>
</feature>
<comment type="caution">
    <text evidence="2">The sequence shown here is derived from an EMBL/GenBank/DDBJ whole genome shotgun (WGS) entry which is preliminary data.</text>
</comment>